<dbReference type="InterPro" id="IPR036869">
    <property type="entry name" value="J_dom_sf"/>
</dbReference>
<accession>A0A939G703</accession>
<evidence type="ECO:0000256" key="1">
    <source>
        <dbReference type="SAM" id="Coils"/>
    </source>
</evidence>
<protein>
    <submittedName>
        <fullName evidence="3">Cell envelope integrity protein TolA</fullName>
    </submittedName>
</protein>
<feature type="coiled-coil region" evidence="1">
    <location>
        <begin position="20"/>
        <end position="54"/>
    </location>
</feature>
<dbReference type="RefSeq" id="WP_207335761.1">
    <property type="nucleotide sequence ID" value="NZ_JAFMYU010000008.1"/>
</dbReference>
<dbReference type="EMBL" id="JAFMYU010000008">
    <property type="protein sequence ID" value="MBO0931799.1"/>
    <property type="molecule type" value="Genomic_DNA"/>
</dbReference>
<dbReference type="Proteomes" id="UP000664795">
    <property type="component" value="Unassembled WGS sequence"/>
</dbReference>
<dbReference type="AlphaFoldDB" id="A0A939G703"/>
<evidence type="ECO:0000256" key="2">
    <source>
        <dbReference type="SAM" id="MobiDB-lite"/>
    </source>
</evidence>
<dbReference type="SUPFAM" id="SSF46565">
    <property type="entry name" value="Chaperone J-domain"/>
    <property type="match status" value="1"/>
</dbReference>
<evidence type="ECO:0000313" key="3">
    <source>
        <dbReference type="EMBL" id="MBO0931799.1"/>
    </source>
</evidence>
<comment type="caution">
    <text evidence="3">The sequence shown here is derived from an EMBL/GenBank/DDBJ whole genome shotgun (WGS) entry which is preliminary data.</text>
</comment>
<keyword evidence="1" id="KW-0175">Coiled coil</keyword>
<sequence>MSKQLEQQVVRIATNTAVPLSKQQKAFNRYTKRIAEQEKLIAELRAAIDKGRQRIQADLLPLRKQFDQLRADMVRLFDRMNTHHMFTKPERKKLTYLITDISYELIQKGHEDLTEIHDRYDEGGFEAAMAEAEEQDAASMRIMAEMMFGIQFDPAVDLSDPEKLREYIGEQLHQRAEVDAQRQQEAEAKRASKPKTEKQQAREAKKQAEALNVTKAVRALYMDLVKAFHPDREPDEAEKSRKTGIIQRVTEAYEKSDLMGLFRLQLEFERIDQAHLEKLADNQLLYYNKILKQQADELDAQLFQIQNELRAITGGGMFGFSTAVGLDYAINNDVKAIKADIKTLKSDLKSLTDPSIMKAWLKTFRIPKDTGSGPMGVF</sequence>
<feature type="region of interest" description="Disordered" evidence="2">
    <location>
        <begin position="175"/>
        <end position="207"/>
    </location>
</feature>
<reference evidence="3 4" key="1">
    <citation type="submission" date="2021-03" db="EMBL/GenBank/DDBJ databases">
        <title>Fibrella sp. HMF5036 genome sequencing and assembly.</title>
        <authorList>
            <person name="Kang H."/>
            <person name="Kim H."/>
            <person name="Bae S."/>
            <person name="Joh K."/>
        </authorList>
    </citation>
    <scope>NUCLEOTIDE SEQUENCE [LARGE SCALE GENOMIC DNA]</scope>
    <source>
        <strain evidence="3 4">HMF5036</strain>
    </source>
</reference>
<organism evidence="3 4">
    <name type="scientific">Fibrella aquatilis</name>
    <dbReference type="NCBI Taxonomy" id="2817059"/>
    <lineage>
        <taxon>Bacteria</taxon>
        <taxon>Pseudomonadati</taxon>
        <taxon>Bacteroidota</taxon>
        <taxon>Cytophagia</taxon>
        <taxon>Cytophagales</taxon>
        <taxon>Spirosomataceae</taxon>
        <taxon>Fibrella</taxon>
    </lineage>
</organism>
<name>A0A939G703_9BACT</name>
<keyword evidence="4" id="KW-1185">Reference proteome</keyword>
<proteinExistence type="predicted"/>
<gene>
    <name evidence="3" type="ORF">J2I48_12390</name>
</gene>
<evidence type="ECO:0000313" key="4">
    <source>
        <dbReference type="Proteomes" id="UP000664795"/>
    </source>
</evidence>